<keyword evidence="2" id="KW-1185">Reference proteome</keyword>
<evidence type="ECO:0000313" key="1">
    <source>
        <dbReference type="EMBL" id="MBC8577285.1"/>
    </source>
</evidence>
<name>A0ABR7NM56_9FIRM</name>
<accession>A0ABR7NM56</accession>
<sequence>MPREDIPIIEPYNPLDKRNLGASVAAAMLASPVHTLPPEPFIGAGVYAIYYRGDFAPYKRLVDLNKEGYNVPIYVGKAVPAGARKGGLGMNVDHGLALFNRLSEHFGSVSKANNLNEKDFMCRYLVVDDIWIPLAESMLIERFKPLWNRCIDGFGNHDPGKGRYQQQKSPWDCIHEGREWAEKLNPNTTSKDELLEKVAKYLENYTVQF</sequence>
<comment type="caution">
    <text evidence="1">The sequence shown here is derived from an EMBL/GenBank/DDBJ whole genome shotgun (WGS) entry which is preliminary data.</text>
</comment>
<evidence type="ECO:0000313" key="2">
    <source>
        <dbReference type="Proteomes" id="UP000658131"/>
    </source>
</evidence>
<organism evidence="1 2">
    <name type="scientific">Yanshouia hominis</name>
    <dbReference type="NCBI Taxonomy" id="2763673"/>
    <lineage>
        <taxon>Bacteria</taxon>
        <taxon>Bacillati</taxon>
        <taxon>Bacillota</taxon>
        <taxon>Clostridia</taxon>
        <taxon>Eubacteriales</taxon>
        <taxon>Oscillospiraceae</taxon>
        <taxon>Yanshouia</taxon>
    </lineage>
</organism>
<proteinExistence type="predicted"/>
<reference evidence="1 2" key="1">
    <citation type="submission" date="2020-08" db="EMBL/GenBank/DDBJ databases">
        <title>Genome public.</title>
        <authorList>
            <person name="Liu C."/>
            <person name="Sun Q."/>
        </authorList>
    </citation>
    <scope>NUCLEOTIDE SEQUENCE [LARGE SCALE GENOMIC DNA]</scope>
    <source>
        <strain evidence="1 2">BX1</strain>
    </source>
</reference>
<dbReference type="Pfam" id="PF09517">
    <property type="entry name" value="RE_Eco29kI"/>
    <property type="match status" value="1"/>
</dbReference>
<gene>
    <name evidence="1" type="ORF">H8717_12810</name>
</gene>
<dbReference type="Proteomes" id="UP000658131">
    <property type="component" value="Unassembled WGS sequence"/>
</dbReference>
<dbReference type="GO" id="GO:0004519">
    <property type="term" value="F:endonuclease activity"/>
    <property type="evidence" value="ECO:0007669"/>
    <property type="project" value="UniProtKB-KW"/>
</dbReference>
<dbReference type="InterPro" id="IPR018575">
    <property type="entry name" value="Restrct_endonuc_II_Eco29kI"/>
</dbReference>
<keyword evidence="1" id="KW-0378">Hydrolase</keyword>
<protein>
    <submittedName>
        <fullName evidence="1">Eco29kI family restriction endonuclease</fullName>
    </submittedName>
</protein>
<dbReference type="EMBL" id="JACRTB010000026">
    <property type="protein sequence ID" value="MBC8577285.1"/>
    <property type="molecule type" value="Genomic_DNA"/>
</dbReference>
<keyword evidence="1" id="KW-0255">Endonuclease</keyword>
<keyword evidence="1" id="KW-0540">Nuclease</keyword>
<dbReference type="RefSeq" id="WP_009257920.1">
    <property type="nucleotide sequence ID" value="NZ_JACRTB010000026.1"/>
</dbReference>